<comment type="caution">
    <text evidence="1">The sequence shown here is derived from an EMBL/GenBank/DDBJ whole genome shotgun (WGS) entry which is preliminary data.</text>
</comment>
<protein>
    <submittedName>
        <fullName evidence="1">Uncharacterized protein</fullName>
    </submittedName>
</protein>
<dbReference type="Proteomes" id="UP001574673">
    <property type="component" value="Unassembled WGS sequence"/>
</dbReference>
<dbReference type="EMBL" id="JBEUWX010000002">
    <property type="protein sequence ID" value="MFA9949290.1"/>
    <property type="molecule type" value="Genomic_DNA"/>
</dbReference>
<accession>A0ABV4UE11</accession>
<gene>
    <name evidence="1" type="ORF">ABCS64_02920</name>
</gene>
<keyword evidence="2" id="KW-1185">Reference proteome</keyword>
<sequence>MMTGTSGDQFLKLVLDVLVAGEVGQAGEQMACASGQLSLCLSDIFRVVARIGRLWAEGEALATGGDGVADTVEGDNQAAAAARVVVARVGEGYRQAG</sequence>
<evidence type="ECO:0000313" key="2">
    <source>
        <dbReference type="Proteomes" id="UP001574673"/>
    </source>
</evidence>
<proteinExistence type="predicted"/>
<reference evidence="2" key="1">
    <citation type="submission" date="2024-06" db="EMBL/GenBank/DDBJ databases">
        <title>Radixoralia hellwigii gen. nov., sp nov., isolated from a root canal in the human oral cavity.</title>
        <authorList>
            <person name="Bartsch S."/>
            <person name="Wittmer A."/>
            <person name="Schulz A.-K."/>
            <person name="Neumann-Schaal M."/>
            <person name="Wolf J."/>
            <person name="Gronow S."/>
            <person name="Tennert C."/>
            <person name="Haecker G."/>
            <person name="Cieplik F."/>
            <person name="Al-Ahmad A."/>
        </authorList>
    </citation>
    <scope>NUCLEOTIDE SEQUENCE [LARGE SCALE GENOMIC DNA]</scope>
    <source>
        <strain evidence="2">Wk13</strain>
    </source>
</reference>
<dbReference type="RefSeq" id="WP_418890435.1">
    <property type="nucleotide sequence ID" value="NZ_JBEUWX010000002.1"/>
</dbReference>
<name>A0ABV4UE11_9RHOO</name>
<organism evidence="1 2">
    <name type="scientific">Dentiradicibacter hellwigii</name>
    <dbReference type="NCBI Taxonomy" id="3149053"/>
    <lineage>
        <taxon>Bacteria</taxon>
        <taxon>Pseudomonadati</taxon>
        <taxon>Pseudomonadota</taxon>
        <taxon>Betaproteobacteria</taxon>
        <taxon>Rhodocyclales</taxon>
        <taxon>Rhodocyclaceae</taxon>
        <taxon>Dentiradicibacter</taxon>
    </lineage>
</organism>
<evidence type="ECO:0000313" key="1">
    <source>
        <dbReference type="EMBL" id="MFA9949290.1"/>
    </source>
</evidence>